<evidence type="ECO:0000313" key="2">
    <source>
        <dbReference type="EMBL" id="GAS81235.1"/>
    </source>
</evidence>
<feature type="compositionally biased region" description="Basic and acidic residues" evidence="1">
    <location>
        <begin position="44"/>
        <end position="69"/>
    </location>
</feature>
<reference evidence="2 3" key="1">
    <citation type="journal article" date="2016" name="Genome Announc.">
        <title>Draft Genome Sequence of Paenibacillus amylolyticus Heshi-A3, Isolated from Fermented Rice Bran in a Japanese Fermented Seafood Dish.</title>
        <authorList>
            <person name="Akuzawa S."/>
            <person name="Nagaoka J."/>
            <person name="Kanekatsu M."/>
            <person name="Kubota E."/>
            <person name="Ohtake R."/>
            <person name="Suzuki T."/>
            <person name="Kanesaki Y."/>
        </authorList>
    </citation>
    <scope>NUCLEOTIDE SEQUENCE [LARGE SCALE GENOMIC DNA]</scope>
    <source>
        <strain evidence="2 3">Heshi-A3</strain>
    </source>
</reference>
<gene>
    <name evidence="2" type="ORF">PAHA3_1309</name>
</gene>
<organism evidence="2 3">
    <name type="scientific">Paenibacillus amylolyticus</name>
    <dbReference type="NCBI Taxonomy" id="1451"/>
    <lineage>
        <taxon>Bacteria</taxon>
        <taxon>Bacillati</taxon>
        <taxon>Bacillota</taxon>
        <taxon>Bacilli</taxon>
        <taxon>Bacillales</taxon>
        <taxon>Paenibacillaceae</taxon>
        <taxon>Paenibacillus</taxon>
    </lineage>
</organism>
<reference evidence="3" key="2">
    <citation type="submission" date="2016-01" db="EMBL/GenBank/DDBJ databases">
        <title>Draft Genome Sequence of Paenibacillus amylolyticus Heshi-A3 that Was Isolated from Fermented Rice Bran with Aging Salted Mackerel, Which Was Named Heshiko as Traditional Fermented Seafood in Japan.</title>
        <authorList>
            <person name="Akuzawa S."/>
            <person name="Nakagawa J."/>
            <person name="Kanekatsu T."/>
            <person name="Kubota E."/>
            <person name="Ohtake R."/>
            <person name="Suzuki T."/>
            <person name="Kanesaki Y."/>
        </authorList>
    </citation>
    <scope>NUCLEOTIDE SEQUENCE [LARGE SCALE GENOMIC DNA]</scope>
    <source>
        <strain evidence="3">Heshi-A3</strain>
    </source>
</reference>
<feature type="region of interest" description="Disordered" evidence="1">
    <location>
        <begin position="1"/>
        <end position="69"/>
    </location>
</feature>
<protein>
    <submittedName>
        <fullName evidence="2">Uncharacterized protein</fullName>
    </submittedName>
</protein>
<name>A0A100VJY0_PAEAM</name>
<evidence type="ECO:0000313" key="3">
    <source>
        <dbReference type="Proteomes" id="UP000069697"/>
    </source>
</evidence>
<sequence>MSDKAKHEKTNDELEPGVNTVIHPDKQNPGPTDMIEGVVGDIVENIRKDFSHDSKDKTPSSKSTDSSDK</sequence>
<comment type="caution">
    <text evidence="2">The sequence shown here is derived from an EMBL/GenBank/DDBJ whole genome shotgun (WGS) entry which is preliminary data.</text>
</comment>
<accession>A0A100VJY0</accession>
<evidence type="ECO:0000256" key="1">
    <source>
        <dbReference type="SAM" id="MobiDB-lite"/>
    </source>
</evidence>
<dbReference type="EMBL" id="BCNV01000001">
    <property type="protein sequence ID" value="GAS81235.1"/>
    <property type="molecule type" value="Genomic_DNA"/>
</dbReference>
<dbReference type="Proteomes" id="UP000069697">
    <property type="component" value="Unassembled WGS sequence"/>
</dbReference>
<proteinExistence type="predicted"/>
<feature type="compositionally biased region" description="Basic and acidic residues" evidence="1">
    <location>
        <begin position="1"/>
        <end position="12"/>
    </location>
</feature>
<dbReference type="AlphaFoldDB" id="A0A100VJY0"/>
<dbReference type="RefSeq" id="WP_062833969.1">
    <property type="nucleotide sequence ID" value="NZ_BCNV01000001.1"/>
</dbReference>